<dbReference type="EC" id="2.8.1.12" evidence="3"/>
<evidence type="ECO:0000256" key="3">
    <source>
        <dbReference type="ARBA" id="ARBA00011950"/>
    </source>
</evidence>
<evidence type="ECO:0000256" key="10">
    <source>
        <dbReference type="ARBA" id="ARBA00032474"/>
    </source>
</evidence>
<dbReference type="EMBL" id="JBHUHV010000052">
    <property type="protein sequence ID" value="MFD2068243.1"/>
    <property type="molecule type" value="Genomic_DNA"/>
</dbReference>
<evidence type="ECO:0000256" key="7">
    <source>
        <dbReference type="ARBA" id="ARBA00029745"/>
    </source>
</evidence>
<evidence type="ECO:0000256" key="6">
    <source>
        <dbReference type="ARBA" id="ARBA00026066"/>
    </source>
</evidence>
<evidence type="ECO:0000256" key="4">
    <source>
        <dbReference type="ARBA" id="ARBA00013858"/>
    </source>
</evidence>
<evidence type="ECO:0000256" key="8">
    <source>
        <dbReference type="ARBA" id="ARBA00030407"/>
    </source>
</evidence>
<evidence type="ECO:0000313" key="13">
    <source>
        <dbReference type="Proteomes" id="UP001597369"/>
    </source>
</evidence>
<evidence type="ECO:0000256" key="2">
    <source>
        <dbReference type="ARBA" id="ARBA00005426"/>
    </source>
</evidence>
<dbReference type="SUPFAM" id="SSF54690">
    <property type="entry name" value="Molybdopterin synthase subunit MoaE"/>
    <property type="match status" value="1"/>
</dbReference>
<evidence type="ECO:0000256" key="9">
    <source>
        <dbReference type="ARBA" id="ARBA00030781"/>
    </source>
</evidence>
<comment type="similarity">
    <text evidence="2">Belongs to the MoaE family.</text>
</comment>
<comment type="caution">
    <text evidence="12">The sequence shown here is derived from an EMBL/GenBank/DDBJ whole genome shotgun (WGS) entry which is preliminary data.</text>
</comment>
<comment type="catalytic activity">
    <reaction evidence="11">
        <text>2 [molybdopterin-synthase sulfur-carrier protein]-C-terminal-Gly-aminoethanethioate + cyclic pyranopterin phosphate + H2O = molybdopterin + 2 [molybdopterin-synthase sulfur-carrier protein]-C-terminal Gly-Gly + 2 H(+)</text>
        <dbReference type="Rhea" id="RHEA:26333"/>
        <dbReference type="Rhea" id="RHEA-COMP:12202"/>
        <dbReference type="Rhea" id="RHEA-COMP:19907"/>
        <dbReference type="ChEBI" id="CHEBI:15377"/>
        <dbReference type="ChEBI" id="CHEBI:15378"/>
        <dbReference type="ChEBI" id="CHEBI:58698"/>
        <dbReference type="ChEBI" id="CHEBI:59648"/>
        <dbReference type="ChEBI" id="CHEBI:90778"/>
        <dbReference type="ChEBI" id="CHEBI:232372"/>
        <dbReference type="EC" id="2.8.1.12"/>
    </reaction>
</comment>
<name>A0ABW4WZY3_9BACT</name>
<proteinExistence type="inferred from homology"/>
<keyword evidence="5" id="KW-0501">Molybdenum cofactor biosynthesis</keyword>
<organism evidence="12 13">
    <name type="scientific">Pontibacter silvestris</name>
    <dbReference type="NCBI Taxonomy" id="2305183"/>
    <lineage>
        <taxon>Bacteria</taxon>
        <taxon>Pseudomonadati</taxon>
        <taxon>Bacteroidota</taxon>
        <taxon>Cytophagia</taxon>
        <taxon>Cytophagales</taxon>
        <taxon>Hymenobacteraceae</taxon>
        <taxon>Pontibacter</taxon>
    </lineage>
</organism>
<dbReference type="Pfam" id="PF02391">
    <property type="entry name" value="MoaE"/>
    <property type="match status" value="1"/>
</dbReference>
<comment type="subunit">
    <text evidence="6">Heterotetramer of 2 MoaD subunits and 2 MoaE subunits. Also stable as homodimer. The enzyme changes between these two forms during catalysis.</text>
</comment>
<keyword evidence="13" id="KW-1185">Reference proteome</keyword>
<evidence type="ECO:0000313" key="12">
    <source>
        <dbReference type="EMBL" id="MFD2068243.1"/>
    </source>
</evidence>
<accession>A0ABW4WZY3</accession>
<dbReference type="PANTHER" id="PTHR23404">
    <property type="entry name" value="MOLYBDOPTERIN SYNTHASE RELATED"/>
    <property type="match status" value="1"/>
</dbReference>
<dbReference type="CDD" id="cd00756">
    <property type="entry name" value="MoaE"/>
    <property type="match status" value="1"/>
</dbReference>
<dbReference type="InterPro" id="IPR036563">
    <property type="entry name" value="MoaE_sf"/>
</dbReference>
<evidence type="ECO:0000256" key="11">
    <source>
        <dbReference type="ARBA" id="ARBA00049878"/>
    </source>
</evidence>
<sequence length="157" mass="17492">MKYISETPLDIVGLFADAHHPQAGAIVLFSGEVRDNNLGMSVDYLEYEAHESMASKMVAAILNEARTKWPLDIAVAQHRTGKVAVGESAVVVITASPHRSEAYAANRYIIDRIKHEVPIWKCEYFTDGTKKWGGNCNCHDVTGDVNKHVYEFDQLKS</sequence>
<dbReference type="Gene3D" id="3.90.1170.40">
    <property type="entry name" value="Molybdopterin biosynthesis MoaE subunit"/>
    <property type="match status" value="1"/>
</dbReference>
<evidence type="ECO:0000256" key="1">
    <source>
        <dbReference type="ARBA" id="ARBA00005046"/>
    </source>
</evidence>
<dbReference type="RefSeq" id="WP_229961638.1">
    <property type="nucleotide sequence ID" value="NZ_JAJJWI010000014.1"/>
</dbReference>
<reference evidence="13" key="1">
    <citation type="journal article" date="2019" name="Int. J. Syst. Evol. Microbiol.">
        <title>The Global Catalogue of Microorganisms (GCM) 10K type strain sequencing project: providing services to taxonomists for standard genome sequencing and annotation.</title>
        <authorList>
            <consortium name="The Broad Institute Genomics Platform"/>
            <consortium name="The Broad Institute Genome Sequencing Center for Infectious Disease"/>
            <person name="Wu L."/>
            <person name="Ma J."/>
        </authorList>
    </citation>
    <scope>NUCLEOTIDE SEQUENCE [LARGE SCALE GENOMIC DNA]</scope>
    <source>
        <strain evidence="13">JCM 16545</strain>
    </source>
</reference>
<dbReference type="Proteomes" id="UP001597369">
    <property type="component" value="Unassembled WGS sequence"/>
</dbReference>
<dbReference type="InterPro" id="IPR003448">
    <property type="entry name" value="Mopterin_biosynth_MoaE"/>
</dbReference>
<gene>
    <name evidence="12" type="ORF">ACFSKU_15225</name>
</gene>
<comment type="pathway">
    <text evidence="1">Cofactor biosynthesis; molybdopterin biosynthesis.</text>
</comment>
<protein>
    <recommendedName>
        <fullName evidence="4">Molybdopterin synthase catalytic subunit</fullName>
        <ecNumber evidence="3">2.8.1.12</ecNumber>
    </recommendedName>
    <alternativeName>
        <fullName evidence="9">MPT synthase subunit 2</fullName>
    </alternativeName>
    <alternativeName>
        <fullName evidence="7">Molybdenum cofactor biosynthesis protein E</fullName>
    </alternativeName>
    <alternativeName>
        <fullName evidence="8">Molybdopterin-converting factor large subunit</fullName>
    </alternativeName>
    <alternativeName>
        <fullName evidence="10">Molybdopterin-converting factor subunit 2</fullName>
    </alternativeName>
</protein>
<evidence type="ECO:0000256" key="5">
    <source>
        <dbReference type="ARBA" id="ARBA00023150"/>
    </source>
</evidence>